<reference evidence="3" key="2">
    <citation type="submission" date="2016-04" db="EMBL/GenBank/DDBJ databases">
        <title>Planomonospora sphaerica JCM9374 whole genome shotgun sequence.</title>
        <authorList>
            <person name="Suzuki T."/>
            <person name="Dohra H."/>
            <person name="Kodani S."/>
        </authorList>
    </citation>
    <scope>NUCLEOTIDE SEQUENCE [LARGE SCALE GENOMIC DNA]</scope>
    <source>
        <strain evidence="3">JCM 9374</strain>
    </source>
</reference>
<feature type="compositionally biased region" description="Polar residues" evidence="1">
    <location>
        <begin position="68"/>
        <end position="81"/>
    </location>
</feature>
<accession>A0A171DN46</accession>
<organism evidence="2 3">
    <name type="scientific">Planomonospora sphaerica</name>
    <dbReference type="NCBI Taxonomy" id="161355"/>
    <lineage>
        <taxon>Bacteria</taxon>
        <taxon>Bacillati</taxon>
        <taxon>Actinomycetota</taxon>
        <taxon>Actinomycetes</taxon>
        <taxon>Streptosporangiales</taxon>
        <taxon>Streptosporangiaceae</taxon>
        <taxon>Planomonospora</taxon>
    </lineage>
</organism>
<proteinExistence type="predicted"/>
<dbReference type="AlphaFoldDB" id="A0A171DN46"/>
<dbReference type="OrthoDB" id="5116616at2"/>
<feature type="region of interest" description="Disordered" evidence="1">
    <location>
        <begin position="62"/>
        <end position="87"/>
    </location>
</feature>
<comment type="caution">
    <text evidence="2">The sequence shown here is derived from an EMBL/GenBank/DDBJ whole genome shotgun (WGS) entry which is preliminary data.</text>
</comment>
<dbReference type="Pfam" id="PF11387">
    <property type="entry name" value="DUF2795"/>
    <property type="match status" value="1"/>
</dbReference>
<dbReference type="RefSeq" id="WP_068902755.1">
    <property type="nucleotide sequence ID" value="NZ_BDCX01000017.1"/>
</dbReference>
<name>A0A171DN46_9ACTN</name>
<reference evidence="2 3" key="1">
    <citation type="journal article" date="2016" name="Genome Announc.">
        <title>Draft Genome Sequence of Planomonospora sphaerica JCM9374, a Rare Actinomycete.</title>
        <authorList>
            <person name="Dohra H."/>
            <person name="Suzuki T."/>
            <person name="Inoue Y."/>
            <person name="Kodani S."/>
        </authorList>
    </citation>
    <scope>NUCLEOTIDE SEQUENCE [LARGE SCALE GENOMIC DNA]</scope>
    <source>
        <strain evidence="2 3">JCM 9374</strain>
    </source>
</reference>
<sequence>MTPGTDPERVRRALAGLHYPADNRAVVDQATAAGADETVVGALFDLPIATYADIDEILNSIPHVPEQSGESSPGQRSAGDQRTTRES</sequence>
<keyword evidence="3" id="KW-1185">Reference proteome</keyword>
<dbReference type="InterPro" id="IPR021527">
    <property type="entry name" value="DUF2795"/>
</dbReference>
<evidence type="ECO:0000313" key="2">
    <source>
        <dbReference type="EMBL" id="GAT70491.1"/>
    </source>
</evidence>
<protein>
    <recommendedName>
        <fullName evidence="4">DUF2795 domain-containing protein</fullName>
    </recommendedName>
</protein>
<gene>
    <name evidence="2" type="ORF">PS9374_06173</name>
</gene>
<evidence type="ECO:0008006" key="4">
    <source>
        <dbReference type="Google" id="ProtNLM"/>
    </source>
</evidence>
<evidence type="ECO:0000256" key="1">
    <source>
        <dbReference type="SAM" id="MobiDB-lite"/>
    </source>
</evidence>
<dbReference type="Proteomes" id="UP000077701">
    <property type="component" value="Unassembled WGS sequence"/>
</dbReference>
<dbReference type="EMBL" id="BDCX01000017">
    <property type="protein sequence ID" value="GAT70491.1"/>
    <property type="molecule type" value="Genomic_DNA"/>
</dbReference>
<evidence type="ECO:0000313" key="3">
    <source>
        <dbReference type="Proteomes" id="UP000077701"/>
    </source>
</evidence>